<dbReference type="AlphaFoldDB" id="A0A382P1J1"/>
<reference evidence="2" key="1">
    <citation type="submission" date="2018-05" db="EMBL/GenBank/DDBJ databases">
        <authorList>
            <person name="Lanie J.A."/>
            <person name="Ng W.-L."/>
            <person name="Kazmierczak K.M."/>
            <person name="Andrzejewski T.M."/>
            <person name="Davidsen T.M."/>
            <person name="Wayne K.J."/>
            <person name="Tettelin H."/>
            <person name="Glass J.I."/>
            <person name="Rusch D."/>
            <person name="Podicherti R."/>
            <person name="Tsui H.-C.T."/>
            <person name="Winkler M.E."/>
        </authorList>
    </citation>
    <scope>NUCLEOTIDE SEQUENCE</scope>
</reference>
<organism evidence="2">
    <name type="scientific">marine metagenome</name>
    <dbReference type="NCBI Taxonomy" id="408172"/>
    <lineage>
        <taxon>unclassified sequences</taxon>
        <taxon>metagenomes</taxon>
        <taxon>ecological metagenomes</taxon>
    </lineage>
</organism>
<dbReference type="EMBL" id="UINC01103801">
    <property type="protein sequence ID" value="SVC66465.1"/>
    <property type="molecule type" value="Genomic_DNA"/>
</dbReference>
<gene>
    <name evidence="2" type="ORF">METZ01_LOCUS319319</name>
</gene>
<feature type="compositionally biased region" description="Low complexity" evidence="1">
    <location>
        <begin position="27"/>
        <end position="37"/>
    </location>
</feature>
<evidence type="ECO:0000313" key="2">
    <source>
        <dbReference type="EMBL" id="SVC66465.1"/>
    </source>
</evidence>
<sequence length="37" mass="4334">HCSIRRRSRNSSTRWACRPRRRPSRPPDTNSSNSTPP</sequence>
<evidence type="ECO:0000256" key="1">
    <source>
        <dbReference type="SAM" id="MobiDB-lite"/>
    </source>
</evidence>
<feature type="non-terminal residue" evidence="2">
    <location>
        <position position="37"/>
    </location>
</feature>
<feature type="region of interest" description="Disordered" evidence="1">
    <location>
        <begin position="1"/>
        <end position="37"/>
    </location>
</feature>
<name>A0A382P1J1_9ZZZZ</name>
<proteinExistence type="predicted"/>
<feature type="non-terminal residue" evidence="2">
    <location>
        <position position="1"/>
    </location>
</feature>
<protein>
    <submittedName>
        <fullName evidence="2">Uncharacterized protein</fullName>
    </submittedName>
</protein>
<accession>A0A382P1J1</accession>